<dbReference type="OrthoDB" id="1045822at2759"/>
<organism evidence="2 3">
    <name type="scientific">Dorcoceras hygrometricum</name>
    <dbReference type="NCBI Taxonomy" id="472368"/>
    <lineage>
        <taxon>Eukaryota</taxon>
        <taxon>Viridiplantae</taxon>
        <taxon>Streptophyta</taxon>
        <taxon>Embryophyta</taxon>
        <taxon>Tracheophyta</taxon>
        <taxon>Spermatophyta</taxon>
        <taxon>Magnoliopsida</taxon>
        <taxon>eudicotyledons</taxon>
        <taxon>Gunneridae</taxon>
        <taxon>Pentapetalae</taxon>
        <taxon>asterids</taxon>
        <taxon>lamiids</taxon>
        <taxon>Lamiales</taxon>
        <taxon>Gesneriaceae</taxon>
        <taxon>Didymocarpoideae</taxon>
        <taxon>Trichosporeae</taxon>
        <taxon>Loxocarpinae</taxon>
        <taxon>Dorcoceras</taxon>
    </lineage>
</organism>
<evidence type="ECO:0000313" key="3">
    <source>
        <dbReference type="Proteomes" id="UP000250235"/>
    </source>
</evidence>
<feature type="transmembrane region" description="Helical" evidence="1">
    <location>
        <begin position="32"/>
        <end position="51"/>
    </location>
</feature>
<keyword evidence="1" id="KW-1133">Transmembrane helix</keyword>
<dbReference type="AlphaFoldDB" id="A0A2Z7B141"/>
<protein>
    <submittedName>
        <fullName evidence="2">Cell number regulator 2-like</fullName>
    </submittedName>
</protein>
<dbReference type="EMBL" id="KV011918">
    <property type="protein sequence ID" value="KZV25237.1"/>
    <property type="molecule type" value="Genomic_DNA"/>
</dbReference>
<sequence length="116" mass="13223">MKICCKTFFCPCITASEIVEIITEGTTSKREALIILGLFSVICCIWAYTCFNRTIIRTRFNIKGNPCNDCLVHGFCLPCALCQEYRELDHRGFDPSLGKVLSINRITFVYNNIIIE</sequence>
<evidence type="ECO:0000313" key="2">
    <source>
        <dbReference type="EMBL" id="KZV25237.1"/>
    </source>
</evidence>
<dbReference type="Pfam" id="PF04749">
    <property type="entry name" value="PLAC8"/>
    <property type="match status" value="1"/>
</dbReference>
<keyword evidence="1" id="KW-0472">Membrane</keyword>
<dbReference type="Proteomes" id="UP000250235">
    <property type="component" value="Unassembled WGS sequence"/>
</dbReference>
<accession>A0A2Z7B141</accession>
<name>A0A2Z7B141_9LAMI</name>
<reference evidence="2 3" key="1">
    <citation type="journal article" date="2015" name="Proc. Natl. Acad. Sci. U.S.A.">
        <title>The resurrection genome of Boea hygrometrica: A blueprint for survival of dehydration.</title>
        <authorList>
            <person name="Xiao L."/>
            <person name="Yang G."/>
            <person name="Zhang L."/>
            <person name="Yang X."/>
            <person name="Zhao S."/>
            <person name="Ji Z."/>
            <person name="Zhou Q."/>
            <person name="Hu M."/>
            <person name="Wang Y."/>
            <person name="Chen M."/>
            <person name="Xu Y."/>
            <person name="Jin H."/>
            <person name="Xiao X."/>
            <person name="Hu G."/>
            <person name="Bao F."/>
            <person name="Hu Y."/>
            <person name="Wan P."/>
            <person name="Li L."/>
            <person name="Deng X."/>
            <person name="Kuang T."/>
            <person name="Xiang C."/>
            <person name="Zhu J.K."/>
            <person name="Oliver M.J."/>
            <person name="He Y."/>
        </authorList>
    </citation>
    <scope>NUCLEOTIDE SEQUENCE [LARGE SCALE GENOMIC DNA]</scope>
    <source>
        <strain evidence="3">cv. XS01</strain>
    </source>
</reference>
<proteinExistence type="predicted"/>
<keyword evidence="3" id="KW-1185">Reference proteome</keyword>
<dbReference type="InterPro" id="IPR006461">
    <property type="entry name" value="PLAC_motif_containing"/>
</dbReference>
<evidence type="ECO:0000256" key="1">
    <source>
        <dbReference type="SAM" id="Phobius"/>
    </source>
</evidence>
<keyword evidence="1" id="KW-0812">Transmembrane</keyword>
<gene>
    <name evidence="2" type="ORF">F511_39950</name>
</gene>
<dbReference type="NCBIfam" id="TIGR01571">
    <property type="entry name" value="A_thal_Cys_rich"/>
    <property type="match status" value="1"/>
</dbReference>
<dbReference type="PANTHER" id="PTHR15907">
    <property type="entry name" value="DUF614 FAMILY PROTEIN-RELATED"/>
    <property type="match status" value="1"/>
</dbReference>